<evidence type="ECO:0000256" key="1">
    <source>
        <dbReference type="SAM" id="MobiDB-lite"/>
    </source>
</evidence>
<dbReference type="OrthoDB" id="517560at2"/>
<name>A0A2K8KH41_9RHOB</name>
<organism evidence="3 4">
    <name type="scientific">Roseinatronobacter bogoriensis subsp. barguzinensis</name>
    <dbReference type="NCBI Taxonomy" id="441209"/>
    <lineage>
        <taxon>Bacteria</taxon>
        <taxon>Pseudomonadati</taxon>
        <taxon>Pseudomonadota</taxon>
        <taxon>Alphaproteobacteria</taxon>
        <taxon>Rhodobacterales</taxon>
        <taxon>Paracoccaceae</taxon>
        <taxon>Roseinatronobacter</taxon>
    </lineage>
</organism>
<dbReference type="STRING" id="441209.GCA_001870665_02936"/>
<dbReference type="Gene3D" id="1.20.1260.10">
    <property type="match status" value="1"/>
</dbReference>
<dbReference type="Proteomes" id="UP000228948">
    <property type="component" value="Chromosome"/>
</dbReference>
<dbReference type="InterPro" id="IPR005183">
    <property type="entry name" value="DUF305_CopM-like"/>
</dbReference>
<dbReference type="PANTHER" id="PTHR36933">
    <property type="entry name" value="SLL0788 PROTEIN"/>
    <property type="match status" value="1"/>
</dbReference>
<proteinExistence type="predicted"/>
<feature type="region of interest" description="Disordered" evidence="1">
    <location>
        <begin position="28"/>
        <end position="54"/>
    </location>
</feature>
<keyword evidence="4" id="KW-1185">Reference proteome</keyword>
<gene>
    <name evidence="3" type="ORF">BG454_15770</name>
</gene>
<sequence>MKPIALAISLVIAAGVGAGGYAIASSHGHMDHSQMDHDDHAGHQHESAQSADLPASTRAYMEANDAMHSDMMIEFTGDADVDFIRGMIPHHEGAVVMAEIVLEHGSDPEVAELAREIIAAQQEEIEWMRAWLEARGH</sequence>
<dbReference type="KEGG" id="rbg:BG454_15770"/>
<dbReference type="EMBL" id="CP024899">
    <property type="protein sequence ID" value="ATX67095.1"/>
    <property type="molecule type" value="Genomic_DNA"/>
</dbReference>
<dbReference type="PANTHER" id="PTHR36933:SF1">
    <property type="entry name" value="SLL0788 PROTEIN"/>
    <property type="match status" value="1"/>
</dbReference>
<dbReference type="Pfam" id="PF03713">
    <property type="entry name" value="DUF305"/>
    <property type="match status" value="1"/>
</dbReference>
<protein>
    <submittedName>
        <fullName evidence="3">DUF305 domain-containing protein</fullName>
    </submittedName>
</protein>
<dbReference type="InterPro" id="IPR012347">
    <property type="entry name" value="Ferritin-like"/>
</dbReference>
<evidence type="ECO:0000313" key="3">
    <source>
        <dbReference type="EMBL" id="ATX67095.1"/>
    </source>
</evidence>
<evidence type="ECO:0000259" key="2">
    <source>
        <dbReference type="Pfam" id="PF03713"/>
    </source>
</evidence>
<evidence type="ECO:0000313" key="4">
    <source>
        <dbReference type="Proteomes" id="UP000228948"/>
    </source>
</evidence>
<feature type="domain" description="DUF305" evidence="2">
    <location>
        <begin position="80"/>
        <end position="136"/>
    </location>
</feature>
<dbReference type="AlphaFoldDB" id="A0A2K8KH41"/>
<reference evidence="3 4" key="1">
    <citation type="submission" date="2017-11" db="EMBL/GenBank/DDBJ databases">
        <title>Revised Sequence and Annotation of the Rhodobaca barguzinensis strain alga05 Genome.</title>
        <authorList>
            <person name="Kopejtka K."/>
            <person name="Tomasch J.M."/>
            <person name="Bunk B."/>
            <person name="Koblizek M."/>
        </authorList>
    </citation>
    <scope>NUCLEOTIDE SEQUENCE [LARGE SCALE GENOMIC DNA]</scope>
    <source>
        <strain evidence="4">alga05</strain>
    </source>
</reference>
<accession>A0A2K8KH41</accession>
<feature type="compositionally biased region" description="Basic and acidic residues" evidence="1">
    <location>
        <begin position="28"/>
        <end position="46"/>
    </location>
</feature>